<name>A0A067Q5Y6_9AGAM</name>
<evidence type="ECO:0008006" key="5">
    <source>
        <dbReference type="Google" id="ProtNLM"/>
    </source>
</evidence>
<feature type="compositionally biased region" description="Basic and acidic residues" evidence="1">
    <location>
        <begin position="489"/>
        <end position="498"/>
    </location>
</feature>
<dbReference type="PANTHER" id="PTHR39466:SF1">
    <property type="entry name" value="RGS DOMAIN-CONTAINING PROTEIN"/>
    <property type="match status" value="1"/>
</dbReference>
<dbReference type="OrthoDB" id="3232309at2759"/>
<feature type="region of interest" description="Disordered" evidence="1">
    <location>
        <begin position="584"/>
        <end position="604"/>
    </location>
</feature>
<dbReference type="AlphaFoldDB" id="A0A067Q5Y6"/>
<keyword evidence="2" id="KW-0812">Transmembrane</keyword>
<feature type="region of interest" description="Disordered" evidence="1">
    <location>
        <begin position="463"/>
        <end position="505"/>
    </location>
</feature>
<protein>
    <recommendedName>
        <fullName evidence="5">RGS domain-containing protein</fullName>
    </recommendedName>
</protein>
<feature type="region of interest" description="Disordered" evidence="1">
    <location>
        <begin position="621"/>
        <end position="641"/>
    </location>
</feature>
<evidence type="ECO:0000313" key="4">
    <source>
        <dbReference type="Proteomes" id="UP000027265"/>
    </source>
</evidence>
<feature type="transmembrane region" description="Helical" evidence="2">
    <location>
        <begin position="245"/>
        <end position="270"/>
    </location>
</feature>
<dbReference type="Proteomes" id="UP000027265">
    <property type="component" value="Unassembled WGS sequence"/>
</dbReference>
<feature type="transmembrane region" description="Helical" evidence="2">
    <location>
        <begin position="282"/>
        <end position="305"/>
    </location>
</feature>
<evidence type="ECO:0000313" key="3">
    <source>
        <dbReference type="EMBL" id="KDQ62399.1"/>
    </source>
</evidence>
<feature type="transmembrane region" description="Helical" evidence="2">
    <location>
        <begin position="840"/>
        <end position="859"/>
    </location>
</feature>
<feature type="compositionally biased region" description="Polar residues" evidence="1">
    <location>
        <begin position="768"/>
        <end position="787"/>
    </location>
</feature>
<dbReference type="HOGENOM" id="CLU_008678_0_0_1"/>
<dbReference type="PANTHER" id="PTHR39466">
    <property type="entry name" value="RGS DOMAIN-CONTAINING PROTEIN"/>
    <property type="match status" value="1"/>
</dbReference>
<evidence type="ECO:0000256" key="2">
    <source>
        <dbReference type="SAM" id="Phobius"/>
    </source>
</evidence>
<feature type="compositionally biased region" description="Basic and acidic residues" evidence="1">
    <location>
        <begin position="626"/>
        <end position="635"/>
    </location>
</feature>
<keyword evidence="2" id="KW-1133">Transmembrane helix</keyword>
<feature type="compositionally biased region" description="Polar residues" evidence="1">
    <location>
        <begin position="584"/>
        <end position="598"/>
    </location>
</feature>
<feature type="region of interest" description="Disordered" evidence="1">
    <location>
        <begin position="753"/>
        <end position="808"/>
    </location>
</feature>
<reference evidence="4" key="1">
    <citation type="journal article" date="2014" name="Proc. Natl. Acad. Sci. U.S.A.">
        <title>Extensive sampling of basidiomycete genomes demonstrates inadequacy of the white-rot/brown-rot paradigm for wood decay fungi.</title>
        <authorList>
            <person name="Riley R."/>
            <person name="Salamov A.A."/>
            <person name="Brown D.W."/>
            <person name="Nagy L.G."/>
            <person name="Floudas D."/>
            <person name="Held B.W."/>
            <person name="Levasseur A."/>
            <person name="Lombard V."/>
            <person name="Morin E."/>
            <person name="Otillar R."/>
            <person name="Lindquist E.A."/>
            <person name="Sun H."/>
            <person name="LaButti K.M."/>
            <person name="Schmutz J."/>
            <person name="Jabbour D."/>
            <person name="Luo H."/>
            <person name="Baker S.E."/>
            <person name="Pisabarro A.G."/>
            <person name="Walton J.D."/>
            <person name="Blanchette R.A."/>
            <person name="Henrissat B."/>
            <person name="Martin F."/>
            <person name="Cullen D."/>
            <person name="Hibbett D.S."/>
            <person name="Grigoriev I.V."/>
        </authorList>
    </citation>
    <scope>NUCLEOTIDE SEQUENCE [LARGE SCALE GENOMIC DNA]</scope>
    <source>
        <strain evidence="4">MUCL 33604</strain>
    </source>
</reference>
<proteinExistence type="predicted"/>
<keyword evidence="4" id="KW-1185">Reference proteome</keyword>
<keyword evidence="2" id="KW-0472">Membrane</keyword>
<feature type="compositionally biased region" description="Low complexity" evidence="1">
    <location>
        <begin position="472"/>
        <end position="488"/>
    </location>
</feature>
<sequence>MHPQRSDWRHHPQPKPIYLSLKALFTFPVRLCNPPPAVGKVRSLGVTPVFEVKLEDVLNRRHLPPLGLKDFEEWLLFAENSPENLYFVLWLKEYTKRYNEWIAQSKGKFKPTHSNSYSIPSVSSEDECHDEFEYHVSPAPAPPSAALSLFYQRAKQTFLTPNAEYELQVASDILAPFHTTSSPSTPKVPAFGSSAPLTSATSNGAYSHPDPAVFAELSYFAHKALKESLDRFVKAAYSNVGSSRAYCGTAAGGVLALGGFFPVLLVSFLHDWTRWARLASLPALWASLTIVVTSLQGLCIMIYLFGDFRQLRKFELARPAISKPQGRQQQSQSLTVAGGGCVNECCQHRGQDRRSSVHQALSTVQGFFSTSSRSRNSSVCTAVASPVAPLTKPPAAKIAKAAEPLRTPLSPPPGTGGNSRASSRTVGLADEEETVRGSPLSPKLKLEVPFPSAPEVAVTVDSSVNRGRPPLHSHTASSSSTFTSSSSSSHERDGDRPPSGDLSYPRIHVSQAFCDDEECNPVPADGPSPNSPYLTYVRKGSVLGWGECGRCEGTNGGRVWLDELEGFGATAGFISAWDEEELDTGSTISGHSQSSLGSRKSAESEFACGGESEDVWNQLPVVENGDGGKAEKCSTERGGATMRKRQKHKLDIFDFDELPPRFATKGGKHPYAYPTPVEDVGIRIEKELVVDSGIVAVGNMDGRRPKPTYVEGNDETESGMKGVVGRLQHWCVDRTGLKKKLFKDDVELETKPATIARSAPEPIPAKPSTANSTHSHQTFNSQYTHQLPHSLHLRSRSQPEPNPSKRWKALRAVPTFKTPLTKIWSPVITRAQWEIVTRSGLTAFLACLVIGAVLIAIPGRW</sequence>
<dbReference type="InParanoid" id="A0A067Q5Y6"/>
<dbReference type="STRING" id="933084.A0A067Q5Y6"/>
<gene>
    <name evidence="3" type="ORF">JAAARDRAFT_30306</name>
</gene>
<evidence type="ECO:0000256" key="1">
    <source>
        <dbReference type="SAM" id="MobiDB-lite"/>
    </source>
</evidence>
<accession>A0A067Q5Y6</accession>
<feature type="region of interest" description="Disordered" evidence="1">
    <location>
        <begin position="402"/>
        <end position="446"/>
    </location>
</feature>
<dbReference type="EMBL" id="KL197711">
    <property type="protein sequence ID" value="KDQ62399.1"/>
    <property type="molecule type" value="Genomic_DNA"/>
</dbReference>
<organism evidence="3 4">
    <name type="scientific">Jaapia argillacea MUCL 33604</name>
    <dbReference type="NCBI Taxonomy" id="933084"/>
    <lineage>
        <taxon>Eukaryota</taxon>
        <taxon>Fungi</taxon>
        <taxon>Dikarya</taxon>
        <taxon>Basidiomycota</taxon>
        <taxon>Agaricomycotina</taxon>
        <taxon>Agaricomycetes</taxon>
        <taxon>Agaricomycetidae</taxon>
        <taxon>Jaapiales</taxon>
        <taxon>Jaapiaceae</taxon>
        <taxon>Jaapia</taxon>
    </lineage>
</organism>